<dbReference type="SUPFAM" id="SSF52540">
    <property type="entry name" value="P-loop containing nucleoside triphosphate hydrolases"/>
    <property type="match status" value="1"/>
</dbReference>
<evidence type="ECO:0000313" key="11">
    <source>
        <dbReference type="EMBL" id="SDM93206.1"/>
    </source>
</evidence>
<keyword evidence="6" id="KW-0864">Zinc transport</keyword>
<keyword evidence="3" id="KW-0547">Nucleotide-binding</keyword>
<sequence length="245" mass="27068">MTSAESQTLLRVSAVSVRLGDREILKAVDLNVTADEIITIVGPNGAGKTTLLRIALNLLKPDSGEVWRQPGLRLGYVPQRLHLDETFPLSVLRFLNLAPTAGLKPLRELANAGLGHLAERPLQKLSGGELQRVLLVRAQLNRPQLLVLDEPTQGIDVHGQQDFYEYLGTLRRRLGCAILLVSHDLHLVMGATDRVVCLNRHICCSGTPEAIARNSAFIELFGARADSLAIYSHDRKHRHHQEKAQ</sequence>
<dbReference type="GO" id="GO:0006829">
    <property type="term" value="P:zinc ion transport"/>
    <property type="evidence" value="ECO:0007669"/>
    <property type="project" value="UniProtKB-KW"/>
</dbReference>
<evidence type="ECO:0000256" key="1">
    <source>
        <dbReference type="ARBA" id="ARBA00022448"/>
    </source>
</evidence>
<dbReference type="InterPro" id="IPR027417">
    <property type="entry name" value="P-loop_NTPase"/>
</dbReference>
<dbReference type="GO" id="GO:0005524">
    <property type="term" value="F:ATP binding"/>
    <property type="evidence" value="ECO:0007669"/>
    <property type="project" value="UniProtKB-KW"/>
</dbReference>
<dbReference type="GO" id="GO:0010043">
    <property type="term" value="P:response to zinc ion"/>
    <property type="evidence" value="ECO:0007669"/>
    <property type="project" value="TreeGrafter"/>
</dbReference>
<dbReference type="OrthoDB" id="9805130at2"/>
<evidence type="ECO:0000256" key="2">
    <source>
        <dbReference type="ARBA" id="ARBA00022475"/>
    </source>
</evidence>
<evidence type="ECO:0000313" key="12">
    <source>
        <dbReference type="Proteomes" id="UP000182146"/>
    </source>
</evidence>
<dbReference type="RefSeq" id="WP_052446541.1">
    <property type="nucleotide sequence ID" value="NZ_FNGU01000013.1"/>
</dbReference>
<dbReference type="AlphaFoldDB" id="A0A1G9X9T5"/>
<keyword evidence="8" id="KW-0406">Ion transport</keyword>
<keyword evidence="2" id="KW-1003">Cell membrane</keyword>
<evidence type="ECO:0000259" key="10">
    <source>
        <dbReference type="PROSITE" id="PS50893"/>
    </source>
</evidence>
<evidence type="ECO:0000256" key="7">
    <source>
        <dbReference type="ARBA" id="ARBA00022967"/>
    </source>
</evidence>
<evidence type="ECO:0000256" key="5">
    <source>
        <dbReference type="ARBA" id="ARBA00022840"/>
    </source>
</evidence>
<keyword evidence="4" id="KW-0862">Zinc</keyword>
<dbReference type="PANTHER" id="PTHR42734:SF9">
    <property type="entry name" value="ZINC IMPORT ATP-BINDING PROTEIN ZNUC"/>
    <property type="match status" value="1"/>
</dbReference>
<dbReference type="GO" id="GO:0016887">
    <property type="term" value="F:ATP hydrolysis activity"/>
    <property type="evidence" value="ECO:0007669"/>
    <property type="project" value="InterPro"/>
</dbReference>
<evidence type="ECO:0000256" key="8">
    <source>
        <dbReference type="ARBA" id="ARBA00023065"/>
    </source>
</evidence>
<proteinExistence type="predicted"/>
<feature type="domain" description="ABC transporter" evidence="10">
    <location>
        <begin position="10"/>
        <end position="224"/>
    </location>
</feature>
<dbReference type="PROSITE" id="PS50893">
    <property type="entry name" value="ABC_TRANSPORTER_2"/>
    <property type="match status" value="1"/>
</dbReference>
<gene>
    <name evidence="11" type="ORF">SAMN05660860_03417</name>
</gene>
<dbReference type="Pfam" id="PF00005">
    <property type="entry name" value="ABC_tran"/>
    <property type="match status" value="1"/>
</dbReference>
<dbReference type="InterPro" id="IPR003439">
    <property type="entry name" value="ABC_transporter-like_ATP-bd"/>
</dbReference>
<name>A0A1G9X9T5_9BACT</name>
<keyword evidence="9" id="KW-0472">Membrane</keyword>
<evidence type="ECO:0000256" key="6">
    <source>
        <dbReference type="ARBA" id="ARBA00022906"/>
    </source>
</evidence>
<evidence type="ECO:0000256" key="4">
    <source>
        <dbReference type="ARBA" id="ARBA00022833"/>
    </source>
</evidence>
<organism evidence="11 12">
    <name type="scientific">Geoalkalibacter ferrihydriticus</name>
    <dbReference type="NCBI Taxonomy" id="392333"/>
    <lineage>
        <taxon>Bacteria</taxon>
        <taxon>Pseudomonadati</taxon>
        <taxon>Thermodesulfobacteriota</taxon>
        <taxon>Desulfuromonadia</taxon>
        <taxon>Desulfuromonadales</taxon>
        <taxon>Geoalkalibacteraceae</taxon>
        <taxon>Geoalkalibacter</taxon>
    </lineage>
</organism>
<dbReference type="InterPro" id="IPR003593">
    <property type="entry name" value="AAA+_ATPase"/>
</dbReference>
<dbReference type="SMART" id="SM00382">
    <property type="entry name" value="AAA"/>
    <property type="match status" value="1"/>
</dbReference>
<dbReference type="FunFam" id="3.40.50.300:FF:000392">
    <property type="entry name" value="Zinc import ATP-binding protein ZnuC"/>
    <property type="match status" value="1"/>
</dbReference>
<reference evidence="11 12" key="1">
    <citation type="submission" date="2016-10" db="EMBL/GenBank/DDBJ databases">
        <authorList>
            <person name="de Groot N.N."/>
        </authorList>
    </citation>
    <scope>NUCLEOTIDE SEQUENCE [LARGE SCALE GENOMIC DNA]</scope>
    <source>
        <strain evidence="11 12">DSM 17813</strain>
    </source>
</reference>
<dbReference type="EMBL" id="FNGU01000013">
    <property type="protein sequence ID" value="SDM93206.1"/>
    <property type="molecule type" value="Genomic_DNA"/>
</dbReference>
<keyword evidence="5 11" id="KW-0067">ATP-binding</keyword>
<dbReference type="Gene3D" id="3.40.50.300">
    <property type="entry name" value="P-loop containing nucleotide triphosphate hydrolases"/>
    <property type="match status" value="1"/>
</dbReference>
<dbReference type="STRING" id="392333.SAMN05660860_03417"/>
<evidence type="ECO:0000256" key="3">
    <source>
        <dbReference type="ARBA" id="ARBA00022741"/>
    </source>
</evidence>
<protein>
    <submittedName>
        <fullName evidence="11">Zinc transport system ATP-binding protein</fullName>
    </submittedName>
</protein>
<dbReference type="PANTHER" id="PTHR42734">
    <property type="entry name" value="METAL TRANSPORT SYSTEM ATP-BINDING PROTEIN TM_0124-RELATED"/>
    <property type="match status" value="1"/>
</dbReference>
<dbReference type="Proteomes" id="UP000182146">
    <property type="component" value="Unassembled WGS sequence"/>
</dbReference>
<evidence type="ECO:0000256" key="9">
    <source>
        <dbReference type="ARBA" id="ARBA00023136"/>
    </source>
</evidence>
<dbReference type="InterPro" id="IPR050153">
    <property type="entry name" value="Metal_Ion_Import_ABC"/>
</dbReference>
<keyword evidence="1" id="KW-0813">Transport</keyword>
<keyword evidence="7" id="KW-1278">Translocase</keyword>
<accession>A0A1G9X9T5</accession>